<gene>
    <name evidence="2" type="ORF">ACFOGP_18435</name>
</gene>
<dbReference type="Proteomes" id="UP001595632">
    <property type="component" value="Unassembled WGS sequence"/>
</dbReference>
<proteinExistence type="predicted"/>
<keyword evidence="3" id="KW-1185">Reference proteome</keyword>
<protein>
    <submittedName>
        <fullName evidence="2">DUF6473 family protein</fullName>
    </submittedName>
</protein>
<evidence type="ECO:0000259" key="1">
    <source>
        <dbReference type="Pfam" id="PF20078"/>
    </source>
</evidence>
<organism evidence="2 3">
    <name type="scientific">Psychromarinibacter halotolerans</name>
    <dbReference type="NCBI Taxonomy" id="1775175"/>
    <lineage>
        <taxon>Bacteria</taxon>
        <taxon>Pseudomonadati</taxon>
        <taxon>Pseudomonadota</taxon>
        <taxon>Alphaproteobacteria</taxon>
        <taxon>Rhodobacterales</taxon>
        <taxon>Paracoccaceae</taxon>
        <taxon>Psychromarinibacter</taxon>
    </lineage>
</organism>
<dbReference type="Pfam" id="PF20078">
    <property type="entry name" value="DUF6473"/>
    <property type="match status" value="1"/>
</dbReference>
<dbReference type="RefSeq" id="WP_275634869.1">
    <property type="nucleotide sequence ID" value="NZ_JARGYD010000013.1"/>
</dbReference>
<feature type="domain" description="DUF6473" evidence="1">
    <location>
        <begin position="3"/>
        <end position="283"/>
    </location>
</feature>
<comment type="caution">
    <text evidence="2">The sequence shown here is derived from an EMBL/GenBank/DDBJ whole genome shotgun (WGS) entry which is preliminary data.</text>
</comment>
<evidence type="ECO:0000313" key="2">
    <source>
        <dbReference type="EMBL" id="MFC3144707.1"/>
    </source>
</evidence>
<dbReference type="EMBL" id="JBHRTB010000010">
    <property type="protein sequence ID" value="MFC3144707.1"/>
    <property type="molecule type" value="Genomic_DNA"/>
</dbReference>
<name>A0ABV7GU28_9RHOB</name>
<reference evidence="3" key="1">
    <citation type="journal article" date="2019" name="Int. J. Syst. Evol. Microbiol.">
        <title>The Global Catalogue of Microorganisms (GCM) 10K type strain sequencing project: providing services to taxonomists for standard genome sequencing and annotation.</title>
        <authorList>
            <consortium name="The Broad Institute Genomics Platform"/>
            <consortium name="The Broad Institute Genome Sequencing Center for Infectious Disease"/>
            <person name="Wu L."/>
            <person name="Ma J."/>
        </authorList>
    </citation>
    <scope>NUCLEOTIDE SEQUENCE [LARGE SCALE GENOMIC DNA]</scope>
    <source>
        <strain evidence="3">KCTC 52366</strain>
    </source>
</reference>
<accession>A0ABV7GU28</accession>
<sequence>MSMQYQMESSHIADYGLWTLPGIDFPLRGPPVAIDGKAPAISFLGAAQVFGTFVNHPFPNLLGEMLSARVINLANGGAGPGLYANRPELIDLVNRSSACVIQVMSARSSMQNKYMTSLNGRASVRVTYPDGRAEDSLGHHALLKIGREISRQAFSDLVAETLDNYLAQYRMLCAAITVPKVLLYVGPNPPIADVTSDDWTPERLVGTHPHLVTQNVFAELQSLCDATVSVVGKEGMDKRLLNRFTGEHTSIKRSETYTITNHRAYIPPHMHVRTALELYPVVEPFLAP</sequence>
<dbReference type="InterPro" id="IPR045524">
    <property type="entry name" value="DUF6473"/>
</dbReference>
<evidence type="ECO:0000313" key="3">
    <source>
        <dbReference type="Proteomes" id="UP001595632"/>
    </source>
</evidence>